<dbReference type="EMBL" id="CP144752">
    <property type="protein sequence ID" value="WVZ88216.1"/>
    <property type="molecule type" value="Genomic_DNA"/>
</dbReference>
<evidence type="ECO:0000256" key="4">
    <source>
        <dbReference type="ARBA" id="ARBA00022729"/>
    </source>
</evidence>
<keyword evidence="3" id="KW-0336">GPI-anchor</keyword>
<dbReference type="InterPro" id="IPR044788">
    <property type="entry name" value="X8_dom_prot"/>
</dbReference>
<evidence type="ECO:0000313" key="11">
    <source>
        <dbReference type="EMBL" id="WVZ88216.1"/>
    </source>
</evidence>
<dbReference type="GO" id="GO:0098552">
    <property type="term" value="C:side of membrane"/>
    <property type="evidence" value="ECO:0007669"/>
    <property type="project" value="UniProtKB-KW"/>
</dbReference>
<dbReference type="AlphaFoldDB" id="A0AAQ3UAL1"/>
<keyword evidence="5" id="KW-0472">Membrane</keyword>
<feature type="region of interest" description="Disordered" evidence="8">
    <location>
        <begin position="253"/>
        <end position="289"/>
    </location>
</feature>
<organism evidence="11 12">
    <name type="scientific">Paspalum notatum var. saurae</name>
    <dbReference type="NCBI Taxonomy" id="547442"/>
    <lineage>
        <taxon>Eukaryota</taxon>
        <taxon>Viridiplantae</taxon>
        <taxon>Streptophyta</taxon>
        <taxon>Embryophyta</taxon>
        <taxon>Tracheophyta</taxon>
        <taxon>Spermatophyta</taxon>
        <taxon>Magnoliopsida</taxon>
        <taxon>Liliopsida</taxon>
        <taxon>Poales</taxon>
        <taxon>Poaceae</taxon>
        <taxon>PACMAD clade</taxon>
        <taxon>Panicoideae</taxon>
        <taxon>Andropogonodae</taxon>
        <taxon>Paspaleae</taxon>
        <taxon>Paspalinae</taxon>
        <taxon>Paspalum</taxon>
    </lineage>
</organism>
<feature type="compositionally biased region" description="Low complexity" evidence="8">
    <location>
        <begin position="93"/>
        <end position="104"/>
    </location>
</feature>
<evidence type="ECO:0000256" key="8">
    <source>
        <dbReference type="SAM" id="MobiDB-lite"/>
    </source>
</evidence>
<name>A0AAQ3UAL1_PASNO</name>
<evidence type="ECO:0000259" key="10">
    <source>
        <dbReference type="SMART" id="SM00768"/>
    </source>
</evidence>
<dbReference type="GO" id="GO:0005886">
    <property type="term" value="C:plasma membrane"/>
    <property type="evidence" value="ECO:0007669"/>
    <property type="project" value="UniProtKB-SubCell"/>
</dbReference>
<evidence type="ECO:0000256" key="7">
    <source>
        <dbReference type="ARBA" id="ARBA00023180"/>
    </source>
</evidence>
<evidence type="ECO:0000256" key="6">
    <source>
        <dbReference type="ARBA" id="ARBA00023157"/>
    </source>
</evidence>
<dbReference type="PRINTS" id="PR01217">
    <property type="entry name" value="PRICHEXTENSN"/>
</dbReference>
<evidence type="ECO:0000256" key="9">
    <source>
        <dbReference type="SAM" id="SignalP"/>
    </source>
</evidence>
<dbReference type="SMART" id="SM00768">
    <property type="entry name" value="X8"/>
    <property type="match status" value="1"/>
</dbReference>
<dbReference type="PANTHER" id="PTHR31044:SF120">
    <property type="entry name" value="CARBOHYDRATE-BINDING X8 DOMAIN SUPERFAMILY PROTEIN"/>
    <property type="match status" value="1"/>
</dbReference>
<dbReference type="Pfam" id="PF07983">
    <property type="entry name" value="X8"/>
    <property type="match status" value="1"/>
</dbReference>
<dbReference type="Proteomes" id="UP001341281">
    <property type="component" value="Chromosome 08"/>
</dbReference>
<dbReference type="Gene3D" id="1.20.58.1040">
    <property type="match status" value="1"/>
</dbReference>
<feature type="signal peptide" evidence="9">
    <location>
        <begin position="1"/>
        <end position="28"/>
    </location>
</feature>
<dbReference type="GO" id="GO:0009506">
    <property type="term" value="C:plasmodesma"/>
    <property type="evidence" value="ECO:0007669"/>
    <property type="project" value="UniProtKB-ARBA"/>
</dbReference>
<sequence>MARGASRGAMLLYLLLLLHHILLSPSAAEETAAAAAAAAAKPSIHDGSLSPVQDANPIATVPSTNPAPTIITVPSTNPTITIPSLNPMPTPITAPSTTNPSSSPTTPPAPVVYPLPTPSTSSPPTVPVTSPAVTTPSTFPLPSNPTPPPALSSGHQVWCVVKAAGSSEAALQNALDYACGIGAADCSAIQPSGSCYYPNTLQAHASYAFNAYYQRNPVPSSCDFGGTAMLVTANPSLGSCVFASSSPPSSSSTAGYSPASASNPFSSPSGSDSGSPFLSSSGSGSSVPSEFGPDIPGAVNVGKGWRSISLSHWAALACILAFCAHIEGMVSRHVGSAPEFQAQNAT</sequence>
<evidence type="ECO:0000256" key="2">
    <source>
        <dbReference type="ARBA" id="ARBA00022475"/>
    </source>
</evidence>
<feature type="compositionally biased region" description="Polar residues" evidence="8">
    <location>
        <begin position="61"/>
        <end position="84"/>
    </location>
</feature>
<dbReference type="PANTHER" id="PTHR31044">
    <property type="entry name" value="BETA-1,3 GLUCANASE"/>
    <property type="match status" value="1"/>
</dbReference>
<accession>A0AAQ3UAL1</accession>
<feature type="region of interest" description="Disordered" evidence="8">
    <location>
        <begin position="44"/>
        <end position="130"/>
    </location>
</feature>
<feature type="compositionally biased region" description="Pro residues" evidence="8">
    <location>
        <begin position="105"/>
        <end position="117"/>
    </location>
</feature>
<feature type="chain" id="PRO_5043002318" description="X8 domain-containing protein" evidence="9">
    <location>
        <begin position="29"/>
        <end position="346"/>
    </location>
</feature>
<dbReference type="FunFam" id="1.20.58.1040:FF:000001">
    <property type="entry name" value="Glucan endo-1,3-beta-glucosidase 4"/>
    <property type="match status" value="1"/>
</dbReference>
<feature type="compositionally biased region" description="Low complexity" evidence="8">
    <location>
        <begin position="118"/>
        <end position="130"/>
    </location>
</feature>
<evidence type="ECO:0000313" key="12">
    <source>
        <dbReference type="Proteomes" id="UP001341281"/>
    </source>
</evidence>
<feature type="domain" description="X8" evidence="10">
    <location>
        <begin position="157"/>
        <end position="242"/>
    </location>
</feature>
<keyword evidence="4 9" id="KW-0732">Signal</keyword>
<proteinExistence type="predicted"/>
<protein>
    <recommendedName>
        <fullName evidence="10">X8 domain-containing protein</fullName>
    </recommendedName>
</protein>
<keyword evidence="12" id="KW-1185">Reference proteome</keyword>
<evidence type="ECO:0000256" key="5">
    <source>
        <dbReference type="ARBA" id="ARBA00023136"/>
    </source>
</evidence>
<keyword evidence="3" id="KW-0449">Lipoprotein</keyword>
<keyword evidence="7" id="KW-0325">Glycoprotein</keyword>
<evidence type="ECO:0000256" key="3">
    <source>
        <dbReference type="ARBA" id="ARBA00022622"/>
    </source>
</evidence>
<evidence type="ECO:0000256" key="1">
    <source>
        <dbReference type="ARBA" id="ARBA00004609"/>
    </source>
</evidence>
<reference evidence="11 12" key="1">
    <citation type="submission" date="2024-02" db="EMBL/GenBank/DDBJ databases">
        <title>High-quality chromosome-scale genome assembly of Pensacola bahiagrass (Paspalum notatum Flugge var. saurae).</title>
        <authorList>
            <person name="Vega J.M."/>
            <person name="Podio M."/>
            <person name="Orjuela J."/>
            <person name="Siena L.A."/>
            <person name="Pessino S.C."/>
            <person name="Combes M.C."/>
            <person name="Mariac C."/>
            <person name="Albertini E."/>
            <person name="Pupilli F."/>
            <person name="Ortiz J.P.A."/>
            <person name="Leblanc O."/>
        </authorList>
    </citation>
    <scope>NUCLEOTIDE SEQUENCE [LARGE SCALE GENOMIC DNA]</scope>
    <source>
        <strain evidence="11">R1</strain>
        <tissue evidence="11">Leaf</tissue>
    </source>
</reference>
<comment type="subcellular location">
    <subcellularLocation>
        <location evidence="1">Cell membrane</location>
        <topology evidence="1">Lipid-anchor</topology>
        <topology evidence="1">GPI-anchor</topology>
    </subcellularLocation>
</comment>
<gene>
    <name evidence="11" type="ORF">U9M48_034760</name>
</gene>
<keyword evidence="6" id="KW-1015">Disulfide bond</keyword>
<keyword evidence="2" id="KW-1003">Cell membrane</keyword>
<dbReference type="InterPro" id="IPR012946">
    <property type="entry name" value="X8"/>
</dbReference>